<feature type="repeat" description="WD" evidence="5">
    <location>
        <begin position="1590"/>
        <end position="1631"/>
    </location>
</feature>
<dbReference type="FunFam" id="2.130.10.10:FF:000074">
    <property type="entry name" value="Angio-associated migratory cell protein-like protein"/>
    <property type="match status" value="1"/>
</dbReference>
<evidence type="ECO:0000256" key="5">
    <source>
        <dbReference type="PROSITE-ProRule" id="PRU00221"/>
    </source>
</evidence>
<dbReference type="Pfam" id="PF00400">
    <property type="entry name" value="WD40"/>
    <property type="match status" value="8"/>
</dbReference>
<feature type="region of interest" description="Disordered" evidence="7">
    <location>
        <begin position="1"/>
        <end position="30"/>
    </location>
</feature>
<feature type="repeat" description="WD" evidence="5">
    <location>
        <begin position="1632"/>
        <end position="1669"/>
    </location>
</feature>
<dbReference type="Gene3D" id="2.130.10.10">
    <property type="entry name" value="YVTN repeat-like/Quinoprotein amine dehydrogenase"/>
    <property type="match status" value="1"/>
</dbReference>
<evidence type="ECO:0000256" key="3">
    <source>
        <dbReference type="ARBA" id="ARBA00022574"/>
    </source>
</evidence>
<accession>A0A811P8H2</accession>
<feature type="region of interest" description="Disordered" evidence="7">
    <location>
        <begin position="229"/>
        <end position="248"/>
    </location>
</feature>
<dbReference type="OrthoDB" id="10261640at2759"/>
<dbReference type="PROSITE" id="PS50082">
    <property type="entry name" value="WD_REPEATS_2"/>
    <property type="match status" value="8"/>
</dbReference>
<feature type="repeat" description="WD" evidence="5">
    <location>
        <begin position="1507"/>
        <end position="1548"/>
    </location>
</feature>
<evidence type="ECO:0000313" key="8">
    <source>
        <dbReference type="EMBL" id="CAD6234750.1"/>
    </source>
</evidence>
<dbReference type="InterPro" id="IPR015943">
    <property type="entry name" value="WD40/YVTN_repeat-like_dom_sf"/>
</dbReference>
<sequence length="1669" mass="184088">MAAEPPEPASSLDAQLAVSSSSAAAGVGGPNPCCAKLWKKYQKLETSRTALREAVKLLQAENEKLHKENSELSKVFKEERLRGDSAEAARATESDARDLLEKEIIELKTQNSSLKQTQNTCKNNDELLCISELEEENRKLIQVLGEESKKITSEKKIFEEEKCKTLEMHRILKSETQKSEEYRRVADTERKATNDWRASCERSRSEANEIRAQLTAQVKKTEEMLKRAEAEKQKVAREKKRADSEKSLSEKNKALIEVEKKKVTEEKCRADNLFAKLEEQKKLSEHLRTSIQRKANEFSAGRDVISSGKYGWRHVDRTSLSANVKLLKEKLKLKKEQLKHVKNVSKLDKAKTALIRRELQRFKQDWTQLLSRFNMLDDHLARGVEGIHVLTEYPEIRGFEQKLLPNDSVPAPYFGLQAGIVPFGSSIPSEYTSYQLPRESCSRPISGTSSHRTKSKSQHRSSCPTSISDEKFMGSQGKDSLFLSSTDVRKKKNSVVPELPPKVSNDRALPPEALRIPLSCGMEVTDKRETHCGDRKRKRTKRSPEPSAYLPSKNDLLHLKSKGHAATSNVALAFDDDPLCLQQGNNTMCVTEGDMKNHRRKYLAVSDRAPPLSFPSKVFSCGGIGCASSKFASLIPFKEMVRENCLKLLNLDDDADEEKYRKAKERPLSPNLTVIRPRRTRMPTYAEPHSSGRSLNDCPALGSDALDSKTRSKALEVKEPAIQKSTQNCIQLDPSSNIIECSGIAKPVFANDKSNAAVNVSCSTSLVVVPTNASFGSLLHEDVAQNSVASSAEGLDSISRPVLSGSTCSGHSNSILHLSKEVPTKNSSHQICDNSSSPGLQANVGTSEITVTKPNNSVSNSLLGHHCGSEKPPMHLVGFTRMKRSNMMNIFRYWEMLSSQSQKHSNKALVDGPLLDKVSTNTLLPTDEKVSLIFSLLLWDIRFAEETFADGNFASSAFSLSVKSHMETRWTILRGDELDILISLIEDFLLNKEVVVCEKMTQKWNNRACSNETITRCSSHLGSSGLDTSCSETCNIFKQGKLSEDTHNYPAAINLCYFTELISLLEVFGIYMSCEWTYNNVVVRLLEILESCMCHDYSAALLVLVSQLGKSFVDDVGYEERSVSKLRNKLSSLLTGTSFTESWSFSVQFTAIGALVSVLPLPFDKIVATESRQLSGPFVVQVKQISEWMMFILECQCYVLECGEASKEPNSEAFGDANAEHQNQEMSGFGQARIGSWARGTSERKREKYPAADHPQAQSPRQLCDPQTAAAAMSISGELPGEGSDGEEEVFINEEDIIHEITIDEEDLPDRDEEDDDIGGGMVDSEDVDDSTYTFQGHKDEVFTVACSPTDASLVASGGKDDRGFLWRIGSEEGALELTGHKDTVSTVSFSSDGNLLACGSFDGQINVWNTATRTLKGTLEGSGSGFEWLKWHPRGHLIIAGSEDCNIWMWNADHNAILNTFAGHSTTVTCGDFTPDGKLICTGSDDASLRIWDPRSAQSRHVVRGHGYHSDGLTCLSMTSDSQTVVSGSKDSSVHIVNVNSGQVVGSLIGHTNSIECVGISSSYGWVATGSMDQKLIIWDLTHQSSRCICEHNEGVTSLAWLGSSRYVASGCIDGKVRIWDSLSGDCARELSGHADVVQSLAITADGNTMVSASSDGSAHVFDTSMFK</sequence>
<gene>
    <name evidence="8" type="ORF">NCGR_LOCUS23181</name>
</gene>
<reference evidence="8" key="1">
    <citation type="submission" date="2020-10" db="EMBL/GenBank/DDBJ databases">
        <authorList>
            <person name="Han B."/>
            <person name="Lu T."/>
            <person name="Zhao Q."/>
            <person name="Huang X."/>
            <person name="Zhao Y."/>
        </authorList>
    </citation>
    <scope>NUCLEOTIDE SEQUENCE</scope>
</reference>
<feature type="compositionally biased region" description="Basic and acidic residues" evidence="7">
    <location>
        <begin position="1241"/>
        <end position="1251"/>
    </location>
</feature>
<evidence type="ECO:0000256" key="7">
    <source>
        <dbReference type="SAM" id="MobiDB-lite"/>
    </source>
</evidence>
<comment type="caution">
    <text evidence="8">The sequence shown here is derived from an EMBL/GenBank/DDBJ whole genome shotgun (WGS) entry which is preliminary data.</text>
</comment>
<evidence type="ECO:0000256" key="2">
    <source>
        <dbReference type="ARBA" id="ARBA00022490"/>
    </source>
</evidence>
<evidence type="ECO:0000256" key="4">
    <source>
        <dbReference type="ARBA" id="ARBA00022737"/>
    </source>
</evidence>
<dbReference type="InterPro" id="IPR019775">
    <property type="entry name" value="WD40_repeat_CS"/>
</dbReference>
<comment type="subcellular location">
    <subcellularLocation>
        <location evidence="1">Cytoplasm</location>
    </subcellularLocation>
</comment>
<keyword evidence="6" id="KW-0175">Coiled coil</keyword>
<feature type="region of interest" description="Disordered" evidence="7">
    <location>
        <begin position="526"/>
        <end position="552"/>
    </location>
</feature>
<evidence type="ECO:0000313" key="9">
    <source>
        <dbReference type="Proteomes" id="UP000604825"/>
    </source>
</evidence>
<feature type="region of interest" description="Disordered" evidence="7">
    <location>
        <begin position="1240"/>
        <end position="1262"/>
    </location>
</feature>
<feature type="compositionally biased region" description="Low complexity" evidence="7">
    <location>
        <begin position="9"/>
        <end position="25"/>
    </location>
</feature>
<dbReference type="PROSITE" id="PS50294">
    <property type="entry name" value="WD_REPEATS_REGION"/>
    <property type="match status" value="5"/>
</dbReference>
<dbReference type="PROSITE" id="PS00678">
    <property type="entry name" value="WD_REPEATS_1"/>
    <property type="match status" value="1"/>
</dbReference>
<feature type="repeat" description="WD" evidence="5">
    <location>
        <begin position="1378"/>
        <end position="1419"/>
    </location>
</feature>
<evidence type="ECO:0000256" key="1">
    <source>
        <dbReference type="ARBA" id="ARBA00004496"/>
    </source>
</evidence>
<feature type="region of interest" description="Disordered" evidence="7">
    <location>
        <begin position="438"/>
        <end position="469"/>
    </location>
</feature>
<feature type="repeat" description="WD" evidence="5">
    <location>
        <begin position="1335"/>
        <end position="1377"/>
    </location>
</feature>
<dbReference type="InterPro" id="IPR001680">
    <property type="entry name" value="WD40_rpt"/>
</dbReference>
<evidence type="ECO:0000256" key="6">
    <source>
        <dbReference type="SAM" id="Coils"/>
    </source>
</evidence>
<feature type="coiled-coil region" evidence="6">
    <location>
        <begin position="317"/>
        <end position="344"/>
    </location>
</feature>
<dbReference type="PANTHER" id="PTHR35480">
    <property type="entry name" value="MATERNAL EFFECT EMBRYO ARREST 22"/>
    <property type="match status" value="1"/>
</dbReference>
<keyword evidence="9" id="KW-1185">Reference proteome</keyword>
<dbReference type="EMBL" id="CAJGYO010000006">
    <property type="protein sequence ID" value="CAD6234750.1"/>
    <property type="molecule type" value="Genomic_DNA"/>
</dbReference>
<feature type="repeat" description="WD" evidence="5">
    <location>
        <begin position="1462"/>
        <end position="1503"/>
    </location>
</feature>
<feature type="repeat" description="WD" evidence="5">
    <location>
        <begin position="1420"/>
        <end position="1461"/>
    </location>
</feature>
<dbReference type="GO" id="GO:0005737">
    <property type="term" value="C:cytoplasm"/>
    <property type="evidence" value="ECO:0007669"/>
    <property type="project" value="UniProtKB-SubCell"/>
</dbReference>
<dbReference type="CDD" id="cd00200">
    <property type="entry name" value="WD40"/>
    <property type="match status" value="1"/>
</dbReference>
<feature type="repeat" description="WD" evidence="5">
    <location>
        <begin position="1549"/>
        <end position="1582"/>
    </location>
</feature>
<organism evidence="8 9">
    <name type="scientific">Miscanthus lutarioriparius</name>
    <dbReference type="NCBI Taxonomy" id="422564"/>
    <lineage>
        <taxon>Eukaryota</taxon>
        <taxon>Viridiplantae</taxon>
        <taxon>Streptophyta</taxon>
        <taxon>Embryophyta</taxon>
        <taxon>Tracheophyta</taxon>
        <taxon>Spermatophyta</taxon>
        <taxon>Magnoliopsida</taxon>
        <taxon>Liliopsida</taxon>
        <taxon>Poales</taxon>
        <taxon>Poaceae</taxon>
        <taxon>PACMAD clade</taxon>
        <taxon>Panicoideae</taxon>
        <taxon>Andropogonodae</taxon>
        <taxon>Andropogoneae</taxon>
        <taxon>Saccharinae</taxon>
        <taxon>Miscanthus</taxon>
    </lineage>
</organism>
<keyword evidence="4" id="KW-0677">Repeat</keyword>
<name>A0A811P8H2_9POAL</name>
<dbReference type="Proteomes" id="UP000604825">
    <property type="component" value="Unassembled WGS sequence"/>
</dbReference>
<keyword evidence="2" id="KW-0963">Cytoplasm</keyword>
<proteinExistence type="predicted"/>
<dbReference type="PANTHER" id="PTHR35480:SF1">
    <property type="entry name" value="MATERNAL EFFECT EMBRYO ARREST 22"/>
    <property type="match status" value="1"/>
</dbReference>
<dbReference type="SUPFAM" id="SSF50978">
    <property type="entry name" value="WD40 repeat-like"/>
    <property type="match status" value="1"/>
</dbReference>
<dbReference type="SMART" id="SM00320">
    <property type="entry name" value="WD40"/>
    <property type="match status" value="8"/>
</dbReference>
<protein>
    <submittedName>
        <fullName evidence="8">Uncharacterized protein</fullName>
    </submittedName>
</protein>
<feature type="coiled-coil region" evidence="6">
    <location>
        <begin position="41"/>
        <end position="150"/>
    </location>
</feature>
<keyword evidence="3 5" id="KW-0853">WD repeat</keyword>
<dbReference type="InterPro" id="IPR036322">
    <property type="entry name" value="WD40_repeat_dom_sf"/>
</dbReference>